<protein>
    <submittedName>
        <fullName evidence="7">O-antigen ligase family protein</fullName>
    </submittedName>
</protein>
<evidence type="ECO:0000259" key="6">
    <source>
        <dbReference type="Pfam" id="PF04932"/>
    </source>
</evidence>
<sequence>MLAVLLLLLFMAPIPLGSKHPLGALFLTTASLVLTSIWIATSAITGALTHTMGRRERLIALAFSLFTAYVFLSSAPLSIESVRLLNPAAAAHYESVPDFDPASPVALSLDRGATLERALRSAAMTAVFVVLLCVLQSSRRIKLFAYGLAAAGIAHAAFALVDMQFSGAIFRQPIAEIALSTFSIAGTYTNRNHFAGLMELTLALTVSFYFLRSRYRRTGKGWRSIVRRVFTYFFSGSIWYLIATLPPLLALLFSASRGGALSALGALVISLGLVAYKKRGGAAPARMVTTGVLIIPLIGASILAIDSLLERVERNGLLDDSRYELRQLAYRVFSDYPVFGTGSGTFRHIYPAYETQPFSTGKMLHHVHNDYLELLLENGIIGFALFGGGILLWLVTMCDVRLNNNSRCSFAISIGCFAGVVALLIHSLVDWNLQIPANALWFTTFLALGLAARRDANTNKVQA</sequence>
<keyword evidence="3 5" id="KW-1133">Transmembrane helix</keyword>
<organism evidence="7 8">
    <name type="scientific">Congregibacter variabilis</name>
    <dbReference type="NCBI Taxonomy" id="3081200"/>
    <lineage>
        <taxon>Bacteria</taxon>
        <taxon>Pseudomonadati</taxon>
        <taxon>Pseudomonadota</taxon>
        <taxon>Gammaproteobacteria</taxon>
        <taxon>Cellvibrionales</taxon>
        <taxon>Halieaceae</taxon>
        <taxon>Congregibacter</taxon>
    </lineage>
</organism>
<feature type="transmembrane region" description="Helical" evidence="5">
    <location>
        <begin position="410"/>
        <end position="429"/>
    </location>
</feature>
<feature type="transmembrane region" description="Helical" evidence="5">
    <location>
        <begin position="27"/>
        <end position="46"/>
    </location>
</feature>
<keyword evidence="8" id="KW-1185">Reference proteome</keyword>
<feature type="transmembrane region" description="Helical" evidence="5">
    <location>
        <begin position="143"/>
        <end position="161"/>
    </location>
</feature>
<feature type="transmembrane region" description="Helical" evidence="5">
    <location>
        <begin position="288"/>
        <end position="309"/>
    </location>
</feature>
<feature type="transmembrane region" description="Helical" evidence="5">
    <location>
        <begin position="435"/>
        <end position="452"/>
    </location>
</feature>
<evidence type="ECO:0000256" key="4">
    <source>
        <dbReference type="ARBA" id="ARBA00023136"/>
    </source>
</evidence>
<feature type="transmembrane region" description="Helical" evidence="5">
    <location>
        <begin position="58"/>
        <end position="79"/>
    </location>
</feature>
<feature type="domain" description="O-antigen ligase-related" evidence="6">
    <location>
        <begin position="245"/>
        <end position="386"/>
    </location>
</feature>
<feature type="transmembrane region" description="Helical" evidence="5">
    <location>
        <begin position="259"/>
        <end position="276"/>
    </location>
</feature>
<evidence type="ECO:0000313" key="8">
    <source>
        <dbReference type="Proteomes" id="UP001626537"/>
    </source>
</evidence>
<feature type="transmembrane region" description="Helical" evidence="5">
    <location>
        <begin position="379"/>
        <end position="398"/>
    </location>
</feature>
<proteinExistence type="predicted"/>
<dbReference type="PANTHER" id="PTHR37422">
    <property type="entry name" value="TEICHURONIC ACID BIOSYNTHESIS PROTEIN TUAE"/>
    <property type="match status" value="1"/>
</dbReference>
<dbReference type="EMBL" id="CP136864">
    <property type="protein sequence ID" value="WOJ94289.1"/>
    <property type="molecule type" value="Genomic_DNA"/>
</dbReference>
<keyword evidence="4 5" id="KW-0472">Membrane</keyword>
<comment type="subcellular location">
    <subcellularLocation>
        <location evidence="1">Membrane</location>
        <topology evidence="1">Multi-pass membrane protein</topology>
    </subcellularLocation>
</comment>
<gene>
    <name evidence="7" type="ORF">R0135_03785</name>
</gene>
<feature type="transmembrane region" description="Helical" evidence="5">
    <location>
        <begin position="193"/>
        <end position="211"/>
    </location>
</feature>
<dbReference type="Proteomes" id="UP001626537">
    <property type="component" value="Chromosome"/>
</dbReference>
<dbReference type="Pfam" id="PF04932">
    <property type="entry name" value="Wzy_C"/>
    <property type="match status" value="1"/>
</dbReference>
<keyword evidence="2 5" id="KW-0812">Transmembrane</keyword>
<reference evidence="7 8" key="1">
    <citation type="submission" date="2023-10" db="EMBL/GenBank/DDBJ databases">
        <title>Two novel species belonging to the OM43/NOR5 clade.</title>
        <authorList>
            <person name="Park M."/>
        </authorList>
    </citation>
    <scope>NUCLEOTIDE SEQUENCE [LARGE SCALE GENOMIC DNA]</scope>
    <source>
        <strain evidence="7 8">IMCC43200</strain>
    </source>
</reference>
<keyword evidence="7" id="KW-0436">Ligase</keyword>
<dbReference type="PANTHER" id="PTHR37422:SF13">
    <property type="entry name" value="LIPOPOLYSACCHARIDE BIOSYNTHESIS PROTEIN PA4999-RELATED"/>
    <property type="match status" value="1"/>
</dbReference>
<dbReference type="GO" id="GO:0016874">
    <property type="term" value="F:ligase activity"/>
    <property type="evidence" value="ECO:0007669"/>
    <property type="project" value="UniProtKB-KW"/>
</dbReference>
<evidence type="ECO:0000256" key="5">
    <source>
        <dbReference type="SAM" id="Phobius"/>
    </source>
</evidence>
<evidence type="ECO:0000256" key="2">
    <source>
        <dbReference type="ARBA" id="ARBA00022692"/>
    </source>
</evidence>
<feature type="transmembrane region" description="Helical" evidence="5">
    <location>
        <begin position="232"/>
        <end position="253"/>
    </location>
</feature>
<accession>A0ABZ0I633</accession>
<feature type="transmembrane region" description="Helical" evidence="5">
    <location>
        <begin position="118"/>
        <end position="136"/>
    </location>
</feature>
<name>A0ABZ0I633_9GAMM</name>
<evidence type="ECO:0000313" key="7">
    <source>
        <dbReference type="EMBL" id="WOJ94289.1"/>
    </source>
</evidence>
<evidence type="ECO:0000256" key="3">
    <source>
        <dbReference type="ARBA" id="ARBA00022989"/>
    </source>
</evidence>
<dbReference type="InterPro" id="IPR007016">
    <property type="entry name" value="O-antigen_ligase-rel_domated"/>
</dbReference>
<dbReference type="RefSeq" id="WP_407348924.1">
    <property type="nucleotide sequence ID" value="NZ_CP136864.1"/>
</dbReference>
<evidence type="ECO:0000256" key="1">
    <source>
        <dbReference type="ARBA" id="ARBA00004141"/>
    </source>
</evidence>
<dbReference type="InterPro" id="IPR051533">
    <property type="entry name" value="WaaL-like"/>
</dbReference>